<dbReference type="Pfam" id="PF00656">
    <property type="entry name" value="Peptidase_C14"/>
    <property type="match status" value="1"/>
</dbReference>
<sequence length="1110" mass="123774">MPSQRAPGIYVPMLIPRGHGYPLWVPRPHSGSPIARRGIEIGDLGYLADDGSFVFLFNVCRDAQDPVNQREPPPPGFVKLDIQGHGTLTDEDRYNKNSSIRSYGMQKKSFGLGLSVEAPIPVAGEASFEFTSSREQGAVLVLPDGGKSYDSPRPARFYEYAVTHALSWFEHYNGQGRQIRNGMLYLVTGCDKCHSWANACFSRSTQSRSASFKLSTGPGIDGTVRYTWEVQNDEPVNSGVARRNSTNQTVFVRGYSISVRGGFRRIVKKPVKATMIGMKRDKPPKIGSSVPFESSRTPASTTTDSGTQGQGAETGRGAAGFGSSSEIEGYSYDEYSGSEVLESSEDESETDPSVMDIPYGHTDPGKVDNPSALINKYILDTYPDATIALTHDDFEWTGIENNVRNPLDVVELANYAIDNDLVFISESPTIPDAWVAEQRDIVMERFSRKNDIFALIIGIDKYQRKDYSDLQGACSDADKFEAFLLEDLQTPKANIVSLRDGKATRSAIINELIEMKDNTVVQQDVAAFIIYFAGYGAATTDPVGQTDGNTSNKKIEMLCPTDIGIVDKNNGIVNGIPARTINQLLSELSSFVEGNNIILILDCSYAAIPSDAQKSADVPAGTEPRQIFDPPKLSPRCDQQIYSGPGKKLVSKFGSSLLDSHVLLAACSPLQFAYESQGEGLFTRELLKVLKEWPINELTYISLIHRLDMPVYQTPLSKGSYIDQCLFDSRSRTADSYRILCHHEKDQPYFTLCAGSDHGTVAGSVYEIYRTDLPDKQHPFTTATVERVEAGVFFLKPADQTIFTIHKNRRIWYARSADNLPKFTIYCNDSNFLARILNEGVKLWLMEPPHSVNDPRLAHLCLMVDDSDVFYKLGERTTGWLFRWSLDFSPRFSFPSKVHAIAEILEIIDCYAYFTLQVMMASPLPMADLVSVEMKEVRPSGFYFELVGENLLPDAADKFVELCPFPEIQKRTYGFTVNNTSDDPLYVSLFAFNSSDLKIRNSFSSTTWLEPGRTRTFGDGNKDGGEPIKFFIPDDLDEDVTVLKFFVTEHPINPHILSLQSPFSERLIEREAWDSFTLGKRWASMTIPIILRRNLVKGDTLKPLKHGKDT</sequence>
<dbReference type="GO" id="GO:0006508">
    <property type="term" value="P:proteolysis"/>
    <property type="evidence" value="ECO:0007669"/>
    <property type="project" value="InterPro"/>
</dbReference>
<evidence type="ECO:0000256" key="1">
    <source>
        <dbReference type="SAM" id="MobiDB-lite"/>
    </source>
</evidence>
<proteinExistence type="predicted"/>
<organism evidence="3 4">
    <name type="scientific">Armillaria ostoyae</name>
    <name type="common">Armillaria root rot fungus</name>
    <dbReference type="NCBI Taxonomy" id="47428"/>
    <lineage>
        <taxon>Eukaryota</taxon>
        <taxon>Fungi</taxon>
        <taxon>Dikarya</taxon>
        <taxon>Basidiomycota</taxon>
        <taxon>Agaricomycotina</taxon>
        <taxon>Agaricomycetes</taxon>
        <taxon>Agaricomycetidae</taxon>
        <taxon>Agaricales</taxon>
        <taxon>Marasmiineae</taxon>
        <taxon>Physalacriaceae</taxon>
        <taxon>Armillaria</taxon>
    </lineage>
</organism>
<dbReference type="InterPro" id="IPR011600">
    <property type="entry name" value="Pept_C14_caspase"/>
</dbReference>
<dbReference type="AlphaFoldDB" id="A0A284RJR4"/>
<evidence type="ECO:0000313" key="4">
    <source>
        <dbReference type="Proteomes" id="UP000219338"/>
    </source>
</evidence>
<feature type="region of interest" description="Disordered" evidence="1">
    <location>
        <begin position="336"/>
        <end position="366"/>
    </location>
</feature>
<dbReference type="Gene3D" id="3.40.50.1460">
    <property type="match status" value="1"/>
</dbReference>
<dbReference type="Proteomes" id="UP000219338">
    <property type="component" value="Unassembled WGS sequence"/>
</dbReference>
<feature type="domain" description="Peptidase C14 caspase" evidence="2">
    <location>
        <begin position="453"/>
        <end position="711"/>
    </location>
</feature>
<dbReference type="OrthoDB" id="3223806at2759"/>
<gene>
    <name evidence="3" type="ORF">ARMOST_12372</name>
</gene>
<name>A0A284RJR4_ARMOS</name>
<feature type="compositionally biased region" description="Gly residues" evidence="1">
    <location>
        <begin position="308"/>
        <end position="320"/>
    </location>
</feature>
<dbReference type="EMBL" id="FUEG01000010">
    <property type="protein sequence ID" value="SJL08996.1"/>
    <property type="molecule type" value="Genomic_DNA"/>
</dbReference>
<feature type="region of interest" description="Disordered" evidence="1">
    <location>
        <begin position="274"/>
        <end position="324"/>
    </location>
</feature>
<keyword evidence="4" id="KW-1185">Reference proteome</keyword>
<evidence type="ECO:0000259" key="2">
    <source>
        <dbReference type="Pfam" id="PF00656"/>
    </source>
</evidence>
<reference evidence="4" key="1">
    <citation type="journal article" date="2017" name="Nat. Ecol. Evol.">
        <title>Genome expansion and lineage-specific genetic innovations in the forest pathogenic fungi Armillaria.</title>
        <authorList>
            <person name="Sipos G."/>
            <person name="Prasanna A.N."/>
            <person name="Walter M.C."/>
            <person name="O'Connor E."/>
            <person name="Balint B."/>
            <person name="Krizsan K."/>
            <person name="Kiss B."/>
            <person name="Hess J."/>
            <person name="Varga T."/>
            <person name="Slot J."/>
            <person name="Riley R."/>
            <person name="Boka B."/>
            <person name="Rigling D."/>
            <person name="Barry K."/>
            <person name="Lee J."/>
            <person name="Mihaltcheva S."/>
            <person name="LaButti K."/>
            <person name="Lipzen A."/>
            <person name="Waldron R."/>
            <person name="Moloney N.M."/>
            <person name="Sperisen C."/>
            <person name="Kredics L."/>
            <person name="Vagvoelgyi C."/>
            <person name="Patrignani A."/>
            <person name="Fitzpatrick D."/>
            <person name="Nagy I."/>
            <person name="Doyle S."/>
            <person name="Anderson J.B."/>
            <person name="Grigoriev I.V."/>
            <person name="Gueldener U."/>
            <person name="Muensterkoetter M."/>
            <person name="Nagy L.G."/>
        </authorList>
    </citation>
    <scope>NUCLEOTIDE SEQUENCE [LARGE SCALE GENOMIC DNA]</scope>
    <source>
        <strain evidence="4">C18/9</strain>
    </source>
</reference>
<protein>
    <recommendedName>
        <fullName evidence="2">Peptidase C14 caspase domain-containing protein</fullName>
    </recommendedName>
</protein>
<evidence type="ECO:0000313" key="3">
    <source>
        <dbReference type="EMBL" id="SJL08996.1"/>
    </source>
</evidence>
<accession>A0A284RJR4</accession>
<dbReference type="GO" id="GO:0004197">
    <property type="term" value="F:cysteine-type endopeptidase activity"/>
    <property type="evidence" value="ECO:0007669"/>
    <property type="project" value="InterPro"/>
</dbReference>